<evidence type="ECO:0000313" key="3">
    <source>
        <dbReference type="EMBL" id="SOY29012.1"/>
    </source>
</evidence>
<gene>
    <name evidence="3" type="primary">uppS</name>
    <name evidence="3" type="ORF">AMURIS_01727</name>
</gene>
<evidence type="ECO:0000256" key="2">
    <source>
        <dbReference type="HAMAP-Rule" id="MF_01139"/>
    </source>
</evidence>
<feature type="binding site" evidence="2">
    <location>
        <begin position="105"/>
        <end position="107"/>
    </location>
    <ligand>
        <name>substrate</name>
    </ligand>
</feature>
<feature type="active site" description="Proton acceptor" evidence="2">
    <location>
        <position position="108"/>
    </location>
</feature>
<evidence type="ECO:0000313" key="4">
    <source>
        <dbReference type="Proteomes" id="UP000236311"/>
    </source>
</evidence>
<keyword evidence="2" id="KW-0479">Metal-binding</keyword>
<accession>A0A2K4ZEW9</accession>
<feature type="binding site" evidence="2">
    <location>
        <begin position="234"/>
        <end position="236"/>
    </location>
    <ligand>
        <name>substrate</name>
    </ligand>
</feature>
<feature type="binding site" evidence="2">
    <location>
        <begin position="61"/>
        <end position="64"/>
    </location>
    <ligand>
        <name>substrate</name>
    </ligand>
</feature>
<dbReference type="NCBIfam" id="NF011405">
    <property type="entry name" value="PRK14830.1"/>
    <property type="match status" value="1"/>
</dbReference>
<protein>
    <recommendedName>
        <fullName evidence="2">Isoprenyl transferase</fullName>
        <ecNumber evidence="2">2.5.1.-</ecNumber>
    </recommendedName>
</protein>
<comment type="function">
    <text evidence="2">Catalyzes the condensation of isopentenyl diphosphate (IPP) with allylic pyrophosphates generating different type of terpenoids.</text>
</comment>
<name>A0A2K4ZEW9_9FIRM</name>
<feature type="active site" evidence="2">
    <location>
        <position position="60"/>
    </location>
</feature>
<dbReference type="Pfam" id="PF01255">
    <property type="entry name" value="Prenyltransf"/>
    <property type="match status" value="1"/>
</dbReference>
<organism evidence="3 4">
    <name type="scientific">Acetatifactor muris</name>
    <dbReference type="NCBI Taxonomy" id="879566"/>
    <lineage>
        <taxon>Bacteria</taxon>
        <taxon>Bacillati</taxon>
        <taxon>Bacillota</taxon>
        <taxon>Clostridia</taxon>
        <taxon>Lachnospirales</taxon>
        <taxon>Lachnospiraceae</taxon>
        <taxon>Acetatifactor</taxon>
    </lineage>
</organism>
<dbReference type="GO" id="GO:0045547">
    <property type="term" value="F:ditrans,polycis-polyprenyl diphosphate synthase [(2E,6E)-farnesyl diphosphate specific] activity"/>
    <property type="evidence" value="ECO:0007669"/>
    <property type="project" value="TreeGrafter"/>
</dbReference>
<dbReference type="AlphaFoldDB" id="A0A2K4ZEW9"/>
<keyword evidence="2" id="KW-0460">Magnesium</keyword>
<dbReference type="Gene3D" id="3.40.1180.10">
    <property type="entry name" value="Decaprenyl diphosphate synthase-like"/>
    <property type="match status" value="1"/>
</dbReference>
<dbReference type="Proteomes" id="UP000236311">
    <property type="component" value="Unassembled WGS sequence"/>
</dbReference>
<keyword evidence="1 2" id="KW-0808">Transferase</keyword>
<comment type="subunit">
    <text evidence="2">Homodimer.</text>
</comment>
<dbReference type="PANTHER" id="PTHR10291">
    <property type="entry name" value="DEHYDRODOLICHYL DIPHOSPHATE SYNTHASE FAMILY MEMBER"/>
    <property type="match status" value="1"/>
</dbReference>
<feature type="binding site" evidence="2">
    <location>
        <position position="111"/>
    </location>
    <ligand>
        <name>substrate</name>
    </ligand>
</feature>
<dbReference type="CDD" id="cd00475">
    <property type="entry name" value="Cis_IPPS"/>
    <property type="match status" value="1"/>
</dbReference>
<evidence type="ECO:0000256" key="1">
    <source>
        <dbReference type="ARBA" id="ARBA00022679"/>
    </source>
</evidence>
<feature type="binding site" evidence="2">
    <location>
        <position position="65"/>
    </location>
    <ligand>
        <name>substrate</name>
    </ligand>
</feature>
<comment type="similarity">
    <text evidence="2">Belongs to the UPP synthase family.</text>
</comment>
<sequence>MSAPLFGGNGYIRYLTRWCRMDGNGGAGYLRSRRNRTRKGVDRRMSEELKMPRHVAIILDGNGRWAKAKGMPRNYGHVQGAKTVENICETAWKMGIPYLTVYAFSTENWSRPQDEVDALMKLLRNYMKTCLKTAEKNHMCVRVLGDKSRLDEDIRSRILQLEEATRNNDGLHFQIAINYGGRDEIVRAAKKMAEEVNAGRLRPEDITEDRISNLLDTAGIPEPDLLIRTCNEQRISNFLLWQLAYTEFYFTPVPWPDFTREELVKAVEAYNHRDRKLGGLKEE</sequence>
<feature type="binding site" evidence="2">
    <location>
        <position position="247"/>
    </location>
    <ligand>
        <name>Mg(2+)</name>
        <dbReference type="ChEBI" id="CHEBI:18420"/>
    </ligand>
</feature>
<dbReference type="GO" id="GO:0016094">
    <property type="term" value="P:polyprenol biosynthetic process"/>
    <property type="evidence" value="ECO:0007669"/>
    <property type="project" value="TreeGrafter"/>
</dbReference>
<feature type="binding site" evidence="2">
    <location>
        <position position="109"/>
    </location>
    <ligand>
        <name>substrate</name>
    </ligand>
</feature>
<dbReference type="PANTHER" id="PTHR10291:SF0">
    <property type="entry name" value="DEHYDRODOLICHYL DIPHOSPHATE SYNTHASE 2"/>
    <property type="match status" value="1"/>
</dbReference>
<dbReference type="InterPro" id="IPR036424">
    <property type="entry name" value="UPP_synth-like_sf"/>
</dbReference>
<comment type="cofactor">
    <cofactor evidence="2">
        <name>Mg(2+)</name>
        <dbReference type="ChEBI" id="CHEBI:18420"/>
    </cofactor>
    <text evidence="2">Binds 2 magnesium ions per subunit.</text>
</comment>
<proteinExistence type="inferred from homology"/>
<dbReference type="FunFam" id="3.40.1180.10:FF:000001">
    <property type="entry name" value="(2E,6E)-farnesyl-diphosphate-specific ditrans,polycis-undecaprenyl-diphosphate synthase"/>
    <property type="match status" value="1"/>
</dbReference>
<dbReference type="NCBIfam" id="TIGR00055">
    <property type="entry name" value="uppS"/>
    <property type="match status" value="1"/>
</dbReference>
<reference evidence="3 4" key="1">
    <citation type="submission" date="2018-01" db="EMBL/GenBank/DDBJ databases">
        <authorList>
            <person name="Gaut B.S."/>
            <person name="Morton B.R."/>
            <person name="Clegg M.T."/>
            <person name="Duvall M.R."/>
        </authorList>
    </citation>
    <scope>NUCLEOTIDE SEQUENCE [LARGE SCALE GENOMIC DNA]</scope>
    <source>
        <strain evidence="3">GP69</strain>
    </source>
</reference>
<dbReference type="PROSITE" id="PS01066">
    <property type="entry name" value="UPP_SYNTHASE"/>
    <property type="match status" value="1"/>
</dbReference>
<keyword evidence="4" id="KW-1185">Reference proteome</keyword>
<dbReference type="EMBL" id="OFSM01000007">
    <property type="protein sequence ID" value="SOY29012.1"/>
    <property type="molecule type" value="Genomic_DNA"/>
</dbReference>
<feature type="binding site" evidence="2">
    <location>
        <position position="228"/>
    </location>
    <ligand>
        <name>substrate</name>
    </ligand>
</feature>
<feature type="binding site" evidence="2">
    <location>
        <position position="73"/>
    </location>
    <ligand>
        <name>substrate</name>
    </ligand>
</feature>
<dbReference type="SUPFAM" id="SSF64005">
    <property type="entry name" value="Undecaprenyl diphosphate synthase"/>
    <property type="match status" value="1"/>
</dbReference>
<dbReference type="InterPro" id="IPR001441">
    <property type="entry name" value="UPP_synth-like"/>
</dbReference>
<dbReference type="EC" id="2.5.1.-" evidence="2"/>
<dbReference type="GO" id="GO:0000287">
    <property type="term" value="F:magnesium ion binding"/>
    <property type="evidence" value="ECO:0007669"/>
    <property type="project" value="UniProtKB-UniRule"/>
</dbReference>
<feature type="binding site" evidence="2">
    <location>
        <position position="60"/>
    </location>
    <ligand>
        <name>Mg(2+)</name>
        <dbReference type="ChEBI" id="CHEBI:18420"/>
    </ligand>
</feature>
<dbReference type="HAMAP" id="MF_01139">
    <property type="entry name" value="ISPT"/>
    <property type="match status" value="1"/>
</dbReference>
<dbReference type="InterPro" id="IPR018520">
    <property type="entry name" value="UPP_synth-like_CS"/>
</dbReference>
<feature type="binding site" evidence="2">
    <location>
        <position position="77"/>
    </location>
    <ligand>
        <name>substrate</name>
    </ligand>
</feature>